<feature type="transmembrane region" description="Helical" evidence="6">
    <location>
        <begin position="42"/>
        <end position="62"/>
    </location>
</feature>
<dbReference type="PANTHER" id="PTHR43478">
    <property type="entry name" value="NA+/H+ ANTIPORTER-RELATED"/>
    <property type="match status" value="1"/>
</dbReference>
<dbReference type="Pfam" id="PF03553">
    <property type="entry name" value="Na_H_antiporter"/>
    <property type="match status" value="1"/>
</dbReference>
<evidence type="ECO:0000256" key="4">
    <source>
        <dbReference type="ARBA" id="ARBA00022989"/>
    </source>
</evidence>
<comment type="subcellular location">
    <subcellularLocation>
        <location evidence="1">Cell membrane</location>
        <topology evidence="1">Multi-pass membrane protein</topology>
    </subcellularLocation>
</comment>
<accession>E0UUU7</accession>
<evidence type="ECO:0000313" key="9">
    <source>
        <dbReference type="Proteomes" id="UP000007803"/>
    </source>
</evidence>
<evidence type="ECO:0000256" key="6">
    <source>
        <dbReference type="SAM" id="Phobius"/>
    </source>
</evidence>
<proteinExistence type="predicted"/>
<dbReference type="EMBL" id="CP002205">
    <property type="protein sequence ID" value="ADN08459.1"/>
    <property type="molecule type" value="Genomic_DNA"/>
</dbReference>
<dbReference type="HOGENOM" id="CLU_018751_2_0_7"/>
<keyword evidence="2" id="KW-1003">Cell membrane</keyword>
<feature type="transmembrane region" description="Helical" evidence="6">
    <location>
        <begin position="340"/>
        <end position="363"/>
    </location>
</feature>
<evidence type="ECO:0000313" key="8">
    <source>
        <dbReference type="EMBL" id="ADN08459.1"/>
    </source>
</evidence>
<name>E0UUU7_SULAO</name>
<feature type="transmembrane region" description="Helical" evidence="6">
    <location>
        <begin position="184"/>
        <end position="207"/>
    </location>
</feature>
<evidence type="ECO:0000256" key="2">
    <source>
        <dbReference type="ARBA" id="ARBA00022475"/>
    </source>
</evidence>
<feature type="transmembrane region" description="Helical" evidence="6">
    <location>
        <begin position="12"/>
        <end position="36"/>
    </location>
</feature>
<feature type="transmembrane region" description="Helical" evidence="6">
    <location>
        <begin position="142"/>
        <end position="164"/>
    </location>
</feature>
<dbReference type="GO" id="GO:0005886">
    <property type="term" value="C:plasma membrane"/>
    <property type="evidence" value="ECO:0007669"/>
    <property type="project" value="UniProtKB-SubCell"/>
</dbReference>
<feature type="transmembrane region" description="Helical" evidence="6">
    <location>
        <begin position="426"/>
        <end position="446"/>
    </location>
</feature>
<evidence type="ECO:0000259" key="7">
    <source>
        <dbReference type="Pfam" id="PF03553"/>
    </source>
</evidence>
<feature type="transmembrane region" description="Helical" evidence="6">
    <location>
        <begin position="97"/>
        <end position="121"/>
    </location>
</feature>
<evidence type="ECO:0000256" key="5">
    <source>
        <dbReference type="ARBA" id="ARBA00023136"/>
    </source>
</evidence>
<reference evidence="9" key="1">
    <citation type="journal article" date="2010" name="Stand. Genomic Sci.">
        <title>Complete genome sequence of Sulfurimonas autotrophica type strain (OK10).</title>
        <authorList>
            <person name="Sikorski J."/>
            <person name="Munk C."/>
            <person name="Lapidus A."/>
            <person name="Djao O."/>
            <person name="Lucas S."/>
            <person name="Glavina Del Rio T."/>
            <person name="Nolan M."/>
            <person name="Tice H."/>
            <person name="Han C."/>
            <person name="Cheng J."/>
            <person name="Tapia R."/>
            <person name="Goodwin L."/>
            <person name="Pitluck S."/>
            <person name="Liolios K."/>
            <person name="Ivanova N."/>
            <person name="Mavromatis K."/>
            <person name="Mikhailova N."/>
            <person name="Pati A."/>
            <person name="Sims D."/>
            <person name="Meincke L."/>
            <person name="Brettin T."/>
            <person name="Detter J."/>
            <person name="Chen A."/>
            <person name="Palaniappan K."/>
            <person name="Land M."/>
            <person name="Hauser L."/>
            <person name="Chang Y."/>
            <person name="Jeffries C."/>
            <person name="Rohde M."/>
            <person name="Lang E."/>
            <person name="Spring S."/>
            <person name="Goker M."/>
            <person name="Woyke T."/>
            <person name="Bristow J."/>
            <person name="Eisen J."/>
            <person name="Markowitz V."/>
            <person name="Hugenholtz P."/>
            <person name="Kyrpides N."/>
            <person name="Klenk H."/>
        </authorList>
    </citation>
    <scope>NUCLEOTIDE SEQUENCE [LARGE SCALE GENOMIC DNA]</scope>
    <source>
        <strain evidence="9">ATCC BAA-671 / DSM 16294 / JCM 11897 / OK10</strain>
    </source>
</reference>
<keyword evidence="3 6" id="KW-0812">Transmembrane</keyword>
<dbReference type="eggNOG" id="COG1757">
    <property type="taxonomic scope" value="Bacteria"/>
</dbReference>
<gene>
    <name evidence="8" type="ordered locus">Saut_0410</name>
</gene>
<dbReference type="AlphaFoldDB" id="E0UUU7"/>
<dbReference type="Proteomes" id="UP000007803">
    <property type="component" value="Chromosome"/>
</dbReference>
<protein>
    <submittedName>
        <fullName evidence="8">Transporter, NhaC family</fullName>
    </submittedName>
</protein>
<organism evidence="8 9">
    <name type="scientific">Sulfurimonas autotrophica (strain ATCC BAA-671 / DSM 16294 / JCM 11897 / OK10)</name>
    <dbReference type="NCBI Taxonomy" id="563040"/>
    <lineage>
        <taxon>Bacteria</taxon>
        <taxon>Pseudomonadati</taxon>
        <taxon>Campylobacterota</taxon>
        <taxon>Epsilonproteobacteria</taxon>
        <taxon>Campylobacterales</taxon>
        <taxon>Sulfurimonadaceae</taxon>
        <taxon>Sulfurimonas</taxon>
    </lineage>
</organism>
<sequence length="449" mass="47974">MAIALALYTKNIMLSLFGGIFLGLFFLHDFSVIAAVNSTFELFFSLLSEAWILKTLAFAVLVGSVMELMQKSGGISGFVSFMTQETALVNSPRSALLVSYFIGVIIFIESSITSLIAGAVGRPLCDKEKVPHAKLAFVCDSTSAPISSLIVLNGWGALLLGLIATQVQTGIISGDNVNILLHSVAYNFYAVSALIVTFLAVWFNINIGPMKNAKPSLDKASLHVNSKVSMAYMIIPIFLMITFVFMFLYITGKGDMLKGSGSSSIFYTMLATLMVMFIYYIGTKNMSAKTYTKSAYIGAKKLFPIAMILLFAFAIGEVTVDLKTGQYLASLASDNLSVFLLSGVIFLLSSIISFSTGTSWGTFSIMIPIAVPMAVGMDTDVALAIGAVISGGVFGDHCSPISDTTIISSLASDCEVVEHVKTQLPYALISGAVALVLFIVFGFTTLNNS</sequence>
<keyword evidence="4 6" id="KW-1133">Transmembrane helix</keyword>
<feature type="transmembrane region" description="Helical" evidence="6">
    <location>
        <begin position="302"/>
        <end position="320"/>
    </location>
</feature>
<feature type="transmembrane region" description="Helical" evidence="6">
    <location>
        <begin position="228"/>
        <end position="252"/>
    </location>
</feature>
<evidence type="ECO:0000256" key="1">
    <source>
        <dbReference type="ARBA" id="ARBA00004651"/>
    </source>
</evidence>
<dbReference type="InterPro" id="IPR018461">
    <property type="entry name" value="Na/H_Antiport_NhaC-like_C"/>
</dbReference>
<feature type="domain" description="Na+/H+ antiporter NhaC-like C-terminal" evidence="7">
    <location>
        <begin position="155"/>
        <end position="443"/>
    </location>
</feature>
<keyword evidence="5 6" id="KW-0472">Membrane</keyword>
<dbReference type="KEGG" id="sua:Saut_0410"/>
<evidence type="ECO:0000256" key="3">
    <source>
        <dbReference type="ARBA" id="ARBA00022692"/>
    </source>
</evidence>
<feature type="transmembrane region" description="Helical" evidence="6">
    <location>
        <begin position="264"/>
        <end position="281"/>
    </location>
</feature>
<dbReference type="PANTHER" id="PTHR43478:SF1">
    <property type="entry name" value="NA+_H+ ANTIPORTER NHAC-LIKE C-TERMINAL DOMAIN-CONTAINING PROTEIN"/>
    <property type="match status" value="1"/>
</dbReference>
<dbReference type="STRING" id="563040.Saut_0410"/>
<keyword evidence="9" id="KW-1185">Reference proteome</keyword>